<dbReference type="WBParaSite" id="Pan_g10349.t1">
    <property type="protein sequence ID" value="Pan_g10349.t1"/>
    <property type="gene ID" value="Pan_g10349"/>
</dbReference>
<protein>
    <submittedName>
        <fullName evidence="3">IlGF domain-containing protein</fullName>
    </submittedName>
</protein>
<name>A0A7E4UMT6_PANRE</name>
<dbReference type="Proteomes" id="UP000492821">
    <property type="component" value="Unassembled WGS sequence"/>
</dbReference>
<accession>A0A7E4UMT6</accession>
<evidence type="ECO:0000256" key="1">
    <source>
        <dbReference type="ARBA" id="ARBA00022729"/>
    </source>
</evidence>
<dbReference type="InterPro" id="IPR036438">
    <property type="entry name" value="Insulin-like_sf"/>
</dbReference>
<dbReference type="AlphaFoldDB" id="A0A7E4UMT6"/>
<evidence type="ECO:0000313" key="2">
    <source>
        <dbReference type="Proteomes" id="UP000492821"/>
    </source>
</evidence>
<sequence>MLLRSIHVPSMHAPWITIFVIFVGLLLCARAFPFSMSFHNYPILDILKQETTTPVPKFGTLKLCPPGGRSFFEAFQLACPMRRKRSPLASYSSSMIAGKEYRPATIDEIMKICCAKGCEFTDFFPHCGPFSAAWK</sequence>
<proteinExistence type="predicted"/>
<evidence type="ECO:0000313" key="3">
    <source>
        <dbReference type="WBParaSite" id="Pan_g10349.t1"/>
    </source>
</evidence>
<organism evidence="2 3">
    <name type="scientific">Panagrellus redivivus</name>
    <name type="common">Microworm</name>
    <dbReference type="NCBI Taxonomy" id="6233"/>
    <lineage>
        <taxon>Eukaryota</taxon>
        <taxon>Metazoa</taxon>
        <taxon>Ecdysozoa</taxon>
        <taxon>Nematoda</taxon>
        <taxon>Chromadorea</taxon>
        <taxon>Rhabditida</taxon>
        <taxon>Tylenchina</taxon>
        <taxon>Panagrolaimomorpha</taxon>
        <taxon>Panagrolaimoidea</taxon>
        <taxon>Panagrolaimidae</taxon>
        <taxon>Panagrellus</taxon>
    </lineage>
</organism>
<keyword evidence="1" id="KW-0732">Signal</keyword>
<reference evidence="2" key="1">
    <citation type="journal article" date="2013" name="Genetics">
        <title>The draft genome and transcriptome of Panagrellus redivivus are shaped by the harsh demands of a free-living lifestyle.</title>
        <authorList>
            <person name="Srinivasan J."/>
            <person name="Dillman A.R."/>
            <person name="Macchietto M.G."/>
            <person name="Heikkinen L."/>
            <person name="Lakso M."/>
            <person name="Fracchia K.M."/>
            <person name="Antoshechkin I."/>
            <person name="Mortazavi A."/>
            <person name="Wong G."/>
            <person name="Sternberg P.W."/>
        </authorList>
    </citation>
    <scope>NUCLEOTIDE SEQUENCE [LARGE SCALE GENOMIC DNA]</scope>
    <source>
        <strain evidence="2">MT8872</strain>
    </source>
</reference>
<dbReference type="SUPFAM" id="SSF56994">
    <property type="entry name" value="Insulin-like"/>
    <property type="match status" value="1"/>
</dbReference>
<keyword evidence="2" id="KW-1185">Reference proteome</keyword>
<reference evidence="3" key="2">
    <citation type="submission" date="2020-10" db="UniProtKB">
        <authorList>
            <consortium name="WormBaseParasite"/>
        </authorList>
    </citation>
    <scope>IDENTIFICATION</scope>
</reference>